<protein>
    <submittedName>
        <fullName evidence="1">Transcription initiation at TATA-containing promoter protein</fullName>
    </submittedName>
</protein>
<evidence type="ECO:0000313" key="2">
    <source>
        <dbReference type="Proteomes" id="UP001165960"/>
    </source>
</evidence>
<organism evidence="1 2">
    <name type="scientific">Entomophthora muscae</name>
    <dbReference type="NCBI Taxonomy" id="34485"/>
    <lineage>
        <taxon>Eukaryota</taxon>
        <taxon>Fungi</taxon>
        <taxon>Fungi incertae sedis</taxon>
        <taxon>Zoopagomycota</taxon>
        <taxon>Entomophthoromycotina</taxon>
        <taxon>Entomophthoromycetes</taxon>
        <taxon>Entomophthorales</taxon>
        <taxon>Entomophthoraceae</taxon>
        <taxon>Entomophthora</taxon>
    </lineage>
</organism>
<keyword evidence="2" id="KW-1185">Reference proteome</keyword>
<name>A0ACC2RDQ1_9FUNG</name>
<gene>
    <name evidence="1" type="primary">BDF1</name>
    <name evidence="1" type="ORF">DSO57_1037703</name>
</gene>
<accession>A0ACC2RDQ1</accession>
<dbReference type="EMBL" id="QTSX02007519">
    <property type="protein sequence ID" value="KAJ9048171.1"/>
    <property type="molecule type" value="Genomic_DNA"/>
</dbReference>
<sequence>MLASRTPKLRKKRELEKAIGRLSGTKLNKVVDLICYYMPELGSKEEIEIDLDVLDNKTLSKMYSLVMADRSSKVQNNDKAKHYQA</sequence>
<evidence type="ECO:0000313" key="1">
    <source>
        <dbReference type="EMBL" id="KAJ9048171.1"/>
    </source>
</evidence>
<comment type="caution">
    <text evidence="1">The sequence shown here is derived from an EMBL/GenBank/DDBJ whole genome shotgun (WGS) entry which is preliminary data.</text>
</comment>
<dbReference type="Proteomes" id="UP001165960">
    <property type="component" value="Unassembled WGS sequence"/>
</dbReference>
<reference evidence="1" key="1">
    <citation type="submission" date="2022-04" db="EMBL/GenBank/DDBJ databases">
        <title>Genome of the entomopathogenic fungus Entomophthora muscae.</title>
        <authorList>
            <person name="Elya C."/>
            <person name="Lovett B.R."/>
            <person name="Lee E."/>
            <person name="Macias A.M."/>
            <person name="Hajek A.E."/>
            <person name="De Bivort B.L."/>
            <person name="Kasson M.T."/>
            <person name="De Fine Licht H.H."/>
            <person name="Stajich J.E."/>
        </authorList>
    </citation>
    <scope>NUCLEOTIDE SEQUENCE</scope>
    <source>
        <strain evidence="1">Berkeley</strain>
    </source>
</reference>
<proteinExistence type="predicted"/>